<accession>E4T4G9</accession>
<sequence>MNNNQLKIAIVEPSVIIRSGISVVLKRVPGYRIQPIEIISVESIIHFLNIHKPDILIINPTFWGYFDVGKIKSDTSNPKLKCLALVYSAMDVNLLKNYDETISIYDSVEQVKDKLDKLFDSNTDQALDEQNTLSAREKEIIICVVKGLTNKEIAQTLFLSTHTVISHRRNITRKLEIHSTAGLTVYAIMNKLIEIDEIKSV</sequence>
<dbReference type="EMBL" id="CP002345">
    <property type="protein sequence ID" value="ADQ79613.1"/>
    <property type="molecule type" value="Genomic_DNA"/>
</dbReference>
<dbReference type="STRING" id="694427.Palpr_1467"/>
<evidence type="ECO:0000256" key="3">
    <source>
        <dbReference type="ARBA" id="ARBA00023163"/>
    </source>
</evidence>
<gene>
    <name evidence="5" type="ordered locus">Palpr_1467</name>
</gene>
<dbReference type="Gene3D" id="1.10.10.10">
    <property type="entry name" value="Winged helix-like DNA-binding domain superfamily/Winged helix DNA-binding domain"/>
    <property type="match status" value="1"/>
</dbReference>
<dbReference type="SUPFAM" id="SSF46894">
    <property type="entry name" value="C-terminal effector domain of the bipartite response regulators"/>
    <property type="match status" value="1"/>
</dbReference>
<keyword evidence="2" id="KW-0238">DNA-binding</keyword>
<dbReference type="PROSITE" id="PS50043">
    <property type="entry name" value="HTH_LUXR_2"/>
    <property type="match status" value="1"/>
</dbReference>
<dbReference type="PANTHER" id="PTHR44688:SF16">
    <property type="entry name" value="DNA-BINDING TRANSCRIPTIONAL ACTIVATOR DEVR_DOSR"/>
    <property type="match status" value="1"/>
</dbReference>
<dbReference type="CDD" id="cd06170">
    <property type="entry name" value="LuxR_C_like"/>
    <property type="match status" value="1"/>
</dbReference>
<dbReference type="PRINTS" id="PR00038">
    <property type="entry name" value="HTHLUXR"/>
</dbReference>
<dbReference type="RefSeq" id="WP_013444982.1">
    <property type="nucleotide sequence ID" value="NC_014734.1"/>
</dbReference>
<keyword evidence="6" id="KW-1185">Reference proteome</keyword>
<evidence type="ECO:0000313" key="6">
    <source>
        <dbReference type="Proteomes" id="UP000008718"/>
    </source>
</evidence>
<dbReference type="SMART" id="SM00421">
    <property type="entry name" value="HTH_LUXR"/>
    <property type="match status" value="1"/>
</dbReference>
<dbReference type="Pfam" id="PF00196">
    <property type="entry name" value="GerE"/>
    <property type="match status" value="1"/>
</dbReference>
<proteinExistence type="predicted"/>
<evidence type="ECO:0000256" key="1">
    <source>
        <dbReference type="ARBA" id="ARBA00023015"/>
    </source>
</evidence>
<dbReference type="GO" id="GO:0003677">
    <property type="term" value="F:DNA binding"/>
    <property type="evidence" value="ECO:0007669"/>
    <property type="project" value="UniProtKB-KW"/>
</dbReference>
<dbReference type="PROSITE" id="PS00622">
    <property type="entry name" value="HTH_LUXR_1"/>
    <property type="match status" value="1"/>
</dbReference>
<evidence type="ECO:0000256" key="2">
    <source>
        <dbReference type="ARBA" id="ARBA00023125"/>
    </source>
</evidence>
<feature type="domain" description="HTH luxR-type" evidence="4">
    <location>
        <begin position="126"/>
        <end position="191"/>
    </location>
</feature>
<dbReference type="HOGENOM" id="CLU_000445_90_1_10"/>
<dbReference type="KEGG" id="ppn:Palpr_1467"/>
<keyword evidence="3" id="KW-0804">Transcription</keyword>
<dbReference type="AlphaFoldDB" id="E4T4G9"/>
<reference key="1">
    <citation type="submission" date="2010-11" db="EMBL/GenBank/DDBJ databases">
        <title>The complete genome of Paludibacter propionicigenes DSM 17365.</title>
        <authorList>
            <consortium name="US DOE Joint Genome Institute (JGI-PGF)"/>
            <person name="Lucas S."/>
            <person name="Copeland A."/>
            <person name="Lapidus A."/>
            <person name="Bruce D."/>
            <person name="Goodwin L."/>
            <person name="Pitluck S."/>
            <person name="Kyrpides N."/>
            <person name="Mavromatis K."/>
            <person name="Ivanova N."/>
            <person name="Munk A.C."/>
            <person name="Brettin T."/>
            <person name="Detter J.C."/>
            <person name="Han C."/>
            <person name="Tapia R."/>
            <person name="Land M."/>
            <person name="Hauser L."/>
            <person name="Markowitz V."/>
            <person name="Cheng J.-F."/>
            <person name="Hugenholtz P."/>
            <person name="Woyke T."/>
            <person name="Wu D."/>
            <person name="Gronow S."/>
            <person name="Wellnitz S."/>
            <person name="Brambilla E."/>
            <person name="Klenk H.-P."/>
            <person name="Eisen J.A."/>
        </authorList>
    </citation>
    <scope>NUCLEOTIDE SEQUENCE</scope>
    <source>
        <strain>WB4</strain>
    </source>
</reference>
<dbReference type="InterPro" id="IPR016032">
    <property type="entry name" value="Sig_transdc_resp-reg_C-effctor"/>
</dbReference>
<dbReference type="Proteomes" id="UP000008718">
    <property type="component" value="Chromosome"/>
</dbReference>
<dbReference type="InterPro" id="IPR036388">
    <property type="entry name" value="WH-like_DNA-bd_sf"/>
</dbReference>
<dbReference type="PANTHER" id="PTHR44688">
    <property type="entry name" value="DNA-BINDING TRANSCRIPTIONAL ACTIVATOR DEVR_DOSR"/>
    <property type="match status" value="1"/>
</dbReference>
<organism evidence="5 6">
    <name type="scientific">Paludibacter propionicigenes (strain DSM 17365 / JCM 13257 / WB4)</name>
    <dbReference type="NCBI Taxonomy" id="694427"/>
    <lineage>
        <taxon>Bacteria</taxon>
        <taxon>Pseudomonadati</taxon>
        <taxon>Bacteroidota</taxon>
        <taxon>Bacteroidia</taxon>
        <taxon>Bacteroidales</taxon>
        <taxon>Paludibacteraceae</taxon>
        <taxon>Paludibacter</taxon>
    </lineage>
</organism>
<evidence type="ECO:0000313" key="5">
    <source>
        <dbReference type="EMBL" id="ADQ79613.1"/>
    </source>
</evidence>
<evidence type="ECO:0000259" key="4">
    <source>
        <dbReference type="PROSITE" id="PS50043"/>
    </source>
</evidence>
<reference evidence="5 6" key="2">
    <citation type="journal article" date="2011" name="Stand. Genomic Sci.">
        <title>Complete genome sequence of Paludibacter propionicigenes type strain (WB4).</title>
        <authorList>
            <person name="Gronow S."/>
            <person name="Munk C."/>
            <person name="Lapidus A."/>
            <person name="Nolan M."/>
            <person name="Lucas S."/>
            <person name="Hammon N."/>
            <person name="Deshpande S."/>
            <person name="Cheng J.F."/>
            <person name="Tapia R."/>
            <person name="Han C."/>
            <person name="Goodwin L."/>
            <person name="Pitluck S."/>
            <person name="Liolios K."/>
            <person name="Ivanova N."/>
            <person name="Mavromatis K."/>
            <person name="Mikhailova N."/>
            <person name="Pati A."/>
            <person name="Chen A."/>
            <person name="Palaniappan K."/>
            <person name="Land M."/>
            <person name="Hauser L."/>
            <person name="Chang Y.J."/>
            <person name="Jeffries C.D."/>
            <person name="Brambilla E."/>
            <person name="Rohde M."/>
            <person name="Goker M."/>
            <person name="Detter J.C."/>
            <person name="Woyke T."/>
            <person name="Bristow J."/>
            <person name="Eisen J.A."/>
            <person name="Markowitz V."/>
            <person name="Hugenholtz P."/>
            <person name="Kyrpides N.C."/>
            <person name="Klenk H.P."/>
        </authorList>
    </citation>
    <scope>NUCLEOTIDE SEQUENCE [LARGE SCALE GENOMIC DNA]</scope>
    <source>
        <strain evidence="6">DSM 17365 / JCM 13257 / WB4</strain>
    </source>
</reference>
<keyword evidence="1" id="KW-0805">Transcription regulation</keyword>
<dbReference type="eggNOG" id="COG2197">
    <property type="taxonomic scope" value="Bacteria"/>
</dbReference>
<dbReference type="OrthoDB" id="9797341at2"/>
<name>E4T4G9_PALPW</name>
<protein>
    <submittedName>
        <fullName evidence="5">Transcriptional regulator</fullName>
    </submittedName>
</protein>
<dbReference type="InterPro" id="IPR000792">
    <property type="entry name" value="Tscrpt_reg_LuxR_C"/>
</dbReference>
<dbReference type="GO" id="GO:0006355">
    <property type="term" value="P:regulation of DNA-templated transcription"/>
    <property type="evidence" value="ECO:0007669"/>
    <property type="project" value="InterPro"/>
</dbReference>